<accession>A0A345P685</accession>
<dbReference type="Pfam" id="PF02606">
    <property type="entry name" value="LpxK"/>
    <property type="match status" value="1"/>
</dbReference>
<dbReference type="RefSeq" id="WP_114898904.1">
    <property type="nucleotide sequence ID" value="NZ_CP031222.1"/>
</dbReference>
<comment type="similarity">
    <text evidence="13">Belongs to the LpxK family.</text>
</comment>
<evidence type="ECO:0000256" key="11">
    <source>
        <dbReference type="ARBA" id="ARBA00023098"/>
    </source>
</evidence>
<keyword evidence="5 13" id="KW-0444">Lipid biosynthesis</keyword>
<dbReference type="GO" id="GO:0009244">
    <property type="term" value="P:lipopolysaccharide core region biosynthetic process"/>
    <property type="evidence" value="ECO:0007669"/>
    <property type="project" value="TreeGrafter"/>
</dbReference>
<evidence type="ECO:0000256" key="3">
    <source>
        <dbReference type="ARBA" id="ARBA00012071"/>
    </source>
</evidence>
<dbReference type="InterPro" id="IPR027417">
    <property type="entry name" value="P-loop_NTPase"/>
</dbReference>
<dbReference type="Proteomes" id="UP000253940">
    <property type="component" value="Chromosome"/>
</dbReference>
<keyword evidence="6 13" id="KW-0441">Lipid A biosynthesis</keyword>
<dbReference type="NCBIfam" id="TIGR00682">
    <property type="entry name" value="lpxK"/>
    <property type="match status" value="1"/>
</dbReference>
<dbReference type="AlphaFoldDB" id="A0A345P685"/>
<name>A0A345P685_9GAMM</name>
<evidence type="ECO:0000256" key="12">
    <source>
        <dbReference type="ARBA" id="ARBA00029757"/>
    </source>
</evidence>
<keyword evidence="11 13" id="KW-0443">Lipid metabolism</keyword>
<evidence type="ECO:0000313" key="14">
    <source>
        <dbReference type="EMBL" id="AXI02794.1"/>
    </source>
</evidence>
<evidence type="ECO:0000256" key="7">
    <source>
        <dbReference type="ARBA" id="ARBA00022679"/>
    </source>
</evidence>
<dbReference type="EC" id="2.7.1.130" evidence="3 13"/>
<dbReference type="PANTHER" id="PTHR42724:SF1">
    <property type="entry name" value="TETRAACYLDISACCHARIDE 4'-KINASE, MITOCHONDRIAL-RELATED"/>
    <property type="match status" value="1"/>
</dbReference>
<keyword evidence="7 13" id="KW-0808">Transferase</keyword>
<comment type="catalytic activity">
    <reaction evidence="13">
        <text>a lipid A disaccharide + ATP = a lipid IVA + ADP + H(+)</text>
        <dbReference type="Rhea" id="RHEA:67840"/>
        <dbReference type="ChEBI" id="CHEBI:15378"/>
        <dbReference type="ChEBI" id="CHEBI:30616"/>
        <dbReference type="ChEBI" id="CHEBI:176343"/>
        <dbReference type="ChEBI" id="CHEBI:176425"/>
        <dbReference type="ChEBI" id="CHEBI:456216"/>
        <dbReference type="EC" id="2.7.1.130"/>
    </reaction>
</comment>
<evidence type="ECO:0000256" key="2">
    <source>
        <dbReference type="ARBA" id="ARBA00004870"/>
    </source>
</evidence>
<dbReference type="OrthoDB" id="9766423at2"/>
<comment type="function">
    <text evidence="1 13">Transfers the gamma-phosphate of ATP to the 4'-position of a tetraacyldisaccharide 1-phosphate intermediate (termed DS-1-P) to form tetraacyldisaccharide 1,4'-bis-phosphate (lipid IVA).</text>
</comment>
<keyword evidence="15" id="KW-1185">Reference proteome</keyword>
<dbReference type="KEGG" id="mbah:HYN46_08070"/>
<gene>
    <name evidence="13" type="primary">lpxK</name>
    <name evidence="14" type="ORF">HYN46_08070</name>
</gene>
<dbReference type="EMBL" id="CP031222">
    <property type="protein sequence ID" value="AXI02794.1"/>
    <property type="molecule type" value="Genomic_DNA"/>
</dbReference>
<evidence type="ECO:0000256" key="9">
    <source>
        <dbReference type="ARBA" id="ARBA00022777"/>
    </source>
</evidence>
<comment type="pathway">
    <text evidence="2 13">Glycolipid biosynthesis; lipid IV(A) biosynthesis; lipid IV(A) from (3R)-3-hydroxytetradecanoyl-[acyl-carrier-protein] and UDP-N-acetyl-alpha-D-glucosamine: step 6/6.</text>
</comment>
<keyword evidence="10 13" id="KW-0067">ATP-binding</keyword>
<evidence type="ECO:0000256" key="13">
    <source>
        <dbReference type="HAMAP-Rule" id="MF_00409"/>
    </source>
</evidence>
<dbReference type="SUPFAM" id="SSF52540">
    <property type="entry name" value="P-loop containing nucleoside triphosphate hydrolases"/>
    <property type="match status" value="1"/>
</dbReference>
<dbReference type="GO" id="GO:0009245">
    <property type="term" value="P:lipid A biosynthetic process"/>
    <property type="evidence" value="ECO:0007669"/>
    <property type="project" value="UniProtKB-UniRule"/>
</dbReference>
<dbReference type="GO" id="GO:0005886">
    <property type="term" value="C:plasma membrane"/>
    <property type="evidence" value="ECO:0007669"/>
    <property type="project" value="TreeGrafter"/>
</dbReference>
<proteinExistence type="inferred from homology"/>
<evidence type="ECO:0000256" key="4">
    <source>
        <dbReference type="ARBA" id="ARBA00016436"/>
    </source>
</evidence>
<protein>
    <recommendedName>
        <fullName evidence="4 13">Tetraacyldisaccharide 4'-kinase</fullName>
        <ecNumber evidence="3 13">2.7.1.130</ecNumber>
    </recommendedName>
    <alternativeName>
        <fullName evidence="12 13">Lipid A 4'-kinase</fullName>
    </alternativeName>
</protein>
<evidence type="ECO:0000256" key="6">
    <source>
        <dbReference type="ARBA" id="ARBA00022556"/>
    </source>
</evidence>
<dbReference type="InterPro" id="IPR003758">
    <property type="entry name" value="LpxK"/>
</dbReference>
<keyword evidence="8 13" id="KW-0547">Nucleotide-binding</keyword>
<evidence type="ECO:0000313" key="15">
    <source>
        <dbReference type="Proteomes" id="UP000253940"/>
    </source>
</evidence>
<evidence type="ECO:0000256" key="1">
    <source>
        <dbReference type="ARBA" id="ARBA00002274"/>
    </source>
</evidence>
<dbReference type="HAMAP" id="MF_00409">
    <property type="entry name" value="LpxK"/>
    <property type="match status" value="1"/>
</dbReference>
<evidence type="ECO:0000256" key="10">
    <source>
        <dbReference type="ARBA" id="ARBA00022840"/>
    </source>
</evidence>
<dbReference type="UniPathway" id="UPA00359">
    <property type="reaction ID" value="UER00482"/>
</dbReference>
<evidence type="ECO:0000256" key="5">
    <source>
        <dbReference type="ARBA" id="ARBA00022516"/>
    </source>
</evidence>
<feature type="binding site" evidence="13">
    <location>
        <begin position="60"/>
        <end position="67"/>
    </location>
    <ligand>
        <name>ATP</name>
        <dbReference type="ChEBI" id="CHEBI:30616"/>
    </ligand>
</feature>
<dbReference type="PANTHER" id="PTHR42724">
    <property type="entry name" value="TETRAACYLDISACCHARIDE 4'-KINASE"/>
    <property type="match status" value="1"/>
</dbReference>
<sequence>MSLRTALPRAWANQAPWLFWLRPLSALYAAVTGFQRLLYRLDIKKAYESPVPVMVIGNITVGGSGKTPLLIELVRYLQQEQKLGVGVISRGYGGEASTFPRIVHADDSAKVVGDEPLLIVQQTGVPMAVGANRQAAIECLLAHVAAEGSSLNLILSDDGLQHLALGRKLEWIVLDANRGIGKGWLLPAGFLRESPDRLNTATVIEHSDFPLTDDPEAGQSIYQMRLIPGDLLPLDQSMDPRAAPQPPQRVHAVAGIGNPARFFTSLRHLGFDVIEHAFADHHPYQLSDVQFKDTLPIITTAKDAQRLQGLIQQAWILPVKAWLSPACYSLLYRQLLEIGVLPDRRQIQR</sequence>
<reference evidence="14 15" key="1">
    <citation type="submission" date="2018-07" db="EMBL/GenBank/DDBJ databases">
        <title>Genome sequencing of Moraxellaceae gen. HYN0046.</title>
        <authorList>
            <person name="Kim M."/>
            <person name="Yi H."/>
        </authorList>
    </citation>
    <scope>NUCLEOTIDE SEQUENCE [LARGE SCALE GENOMIC DNA]</scope>
    <source>
        <strain evidence="14 15">HYN0046</strain>
    </source>
</reference>
<keyword evidence="9 13" id="KW-0418">Kinase</keyword>
<dbReference type="GO" id="GO:0009029">
    <property type="term" value="F:lipid-A 4'-kinase activity"/>
    <property type="evidence" value="ECO:0007669"/>
    <property type="project" value="UniProtKB-UniRule"/>
</dbReference>
<dbReference type="GO" id="GO:0005524">
    <property type="term" value="F:ATP binding"/>
    <property type="evidence" value="ECO:0007669"/>
    <property type="project" value="UniProtKB-UniRule"/>
</dbReference>
<organism evidence="14 15">
    <name type="scientific">Aquirhabdus parva</name>
    <dbReference type="NCBI Taxonomy" id="2283318"/>
    <lineage>
        <taxon>Bacteria</taxon>
        <taxon>Pseudomonadati</taxon>
        <taxon>Pseudomonadota</taxon>
        <taxon>Gammaproteobacteria</taxon>
        <taxon>Moraxellales</taxon>
        <taxon>Moraxellaceae</taxon>
        <taxon>Aquirhabdus</taxon>
    </lineage>
</organism>
<evidence type="ECO:0000256" key="8">
    <source>
        <dbReference type="ARBA" id="ARBA00022741"/>
    </source>
</evidence>